<dbReference type="InterPro" id="IPR056884">
    <property type="entry name" value="NPHP3-like_N"/>
</dbReference>
<evidence type="ECO:0000259" key="2">
    <source>
        <dbReference type="Pfam" id="PF24883"/>
    </source>
</evidence>
<sequence length="174" mass="20310">LLEQHAQYIVIYGISGSGKTSLIAKIAEKLKDWFHNINFITVIRFIGTSEDSYNIQNLLSSIIKQLAHCFDLIINYEEMTPIDKLYNYFKKFLIEISQECVDDQQVFILLDSLDQLSPEYSSRKLDWFPIGLPKNIRFIVSTLNDRQYEAFQAIQNLVKNTSNNYIEITELNED</sequence>
<keyword evidence="1" id="KW-0677">Repeat</keyword>
<dbReference type="Pfam" id="PF24883">
    <property type="entry name" value="NPHP3_N"/>
    <property type="match status" value="1"/>
</dbReference>
<feature type="domain" description="Nephrocystin 3-like N-terminal" evidence="2">
    <location>
        <begin position="5"/>
        <end position="118"/>
    </location>
</feature>
<dbReference type="Proteomes" id="UP000663836">
    <property type="component" value="Unassembled WGS sequence"/>
</dbReference>
<comment type="caution">
    <text evidence="3">The sequence shown here is derived from an EMBL/GenBank/DDBJ whole genome shotgun (WGS) entry which is preliminary data.</text>
</comment>
<dbReference type="InterPro" id="IPR027417">
    <property type="entry name" value="P-loop_NTPase"/>
</dbReference>
<evidence type="ECO:0000313" key="4">
    <source>
        <dbReference type="Proteomes" id="UP000663836"/>
    </source>
</evidence>
<feature type="non-terminal residue" evidence="3">
    <location>
        <position position="174"/>
    </location>
</feature>
<evidence type="ECO:0000256" key="1">
    <source>
        <dbReference type="ARBA" id="ARBA00022737"/>
    </source>
</evidence>
<dbReference type="PANTHER" id="PTHR19871:SF14">
    <property type="entry name" value="DUF4062 DOMAIN-CONTAINING PROTEIN"/>
    <property type="match status" value="1"/>
</dbReference>
<dbReference type="EMBL" id="CAJOBD010047939">
    <property type="protein sequence ID" value="CAF4342021.1"/>
    <property type="molecule type" value="Genomic_DNA"/>
</dbReference>
<dbReference type="Gene3D" id="3.40.50.300">
    <property type="entry name" value="P-loop containing nucleotide triphosphate hydrolases"/>
    <property type="match status" value="1"/>
</dbReference>
<gene>
    <name evidence="3" type="ORF">JBS370_LOCUS41659</name>
</gene>
<reference evidence="3" key="1">
    <citation type="submission" date="2021-02" db="EMBL/GenBank/DDBJ databases">
        <authorList>
            <person name="Nowell W R."/>
        </authorList>
    </citation>
    <scope>NUCLEOTIDE SEQUENCE</scope>
</reference>
<dbReference type="AlphaFoldDB" id="A0A820KFM8"/>
<proteinExistence type="predicted"/>
<protein>
    <recommendedName>
        <fullName evidence="2">Nephrocystin 3-like N-terminal domain-containing protein</fullName>
    </recommendedName>
</protein>
<dbReference type="SUPFAM" id="SSF52540">
    <property type="entry name" value="P-loop containing nucleoside triphosphate hydrolases"/>
    <property type="match status" value="1"/>
</dbReference>
<organism evidence="3 4">
    <name type="scientific">Rotaria sordida</name>
    <dbReference type="NCBI Taxonomy" id="392033"/>
    <lineage>
        <taxon>Eukaryota</taxon>
        <taxon>Metazoa</taxon>
        <taxon>Spiralia</taxon>
        <taxon>Gnathifera</taxon>
        <taxon>Rotifera</taxon>
        <taxon>Eurotatoria</taxon>
        <taxon>Bdelloidea</taxon>
        <taxon>Philodinida</taxon>
        <taxon>Philodinidae</taxon>
        <taxon>Rotaria</taxon>
    </lineage>
</organism>
<feature type="non-terminal residue" evidence="3">
    <location>
        <position position="1"/>
    </location>
</feature>
<accession>A0A820KFM8</accession>
<evidence type="ECO:0000313" key="3">
    <source>
        <dbReference type="EMBL" id="CAF4342021.1"/>
    </source>
</evidence>
<dbReference type="InterPro" id="IPR052752">
    <property type="entry name" value="NACHT-WD_repeat"/>
</dbReference>
<name>A0A820KFM8_9BILA</name>
<dbReference type="PANTHER" id="PTHR19871">
    <property type="entry name" value="BETA TRANSDUCIN-RELATED PROTEIN"/>
    <property type="match status" value="1"/>
</dbReference>